<evidence type="ECO:0000313" key="2">
    <source>
        <dbReference type="Proteomes" id="UP001189624"/>
    </source>
</evidence>
<accession>A0AA86SCY3</accession>
<organism evidence="1 2">
    <name type="scientific">Sphenostylis stenocarpa</name>
    <dbReference type="NCBI Taxonomy" id="92480"/>
    <lineage>
        <taxon>Eukaryota</taxon>
        <taxon>Viridiplantae</taxon>
        <taxon>Streptophyta</taxon>
        <taxon>Embryophyta</taxon>
        <taxon>Tracheophyta</taxon>
        <taxon>Spermatophyta</taxon>
        <taxon>Magnoliopsida</taxon>
        <taxon>eudicotyledons</taxon>
        <taxon>Gunneridae</taxon>
        <taxon>Pentapetalae</taxon>
        <taxon>rosids</taxon>
        <taxon>fabids</taxon>
        <taxon>Fabales</taxon>
        <taxon>Fabaceae</taxon>
        <taxon>Papilionoideae</taxon>
        <taxon>50 kb inversion clade</taxon>
        <taxon>NPAAA clade</taxon>
        <taxon>indigoferoid/millettioid clade</taxon>
        <taxon>Phaseoleae</taxon>
        <taxon>Sphenostylis</taxon>
    </lineage>
</organism>
<sequence>MVRSNTAIPIRIITQGRILCPKGHNGSLNYYHLAWIEAGEVRFKMDLRASSFMEATFNGPPIFERFVGGDEDGPVLFEEAVVIRHKEVSSQGKKGEVDILISSHGAQLANSFSWKETAVSWLKLAGVGQYVYHLIASWLRMKHQGSWKWR</sequence>
<gene>
    <name evidence="1" type="ORF">AYBTSS11_LOCUS7297</name>
</gene>
<dbReference type="EMBL" id="OY731400">
    <property type="protein sequence ID" value="CAJ1936110.1"/>
    <property type="molecule type" value="Genomic_DNA"/>
</dbReference>
<proteinExistence type="predicted"/>
<keyword evidence="2" id="KW-1185">Reference proteome</keyword>
<evidence type="ECO:0000313" key="1">
    <source>
        <dbReference type="EMBL" id="CAJ1936110.1"/>
    </source>
</evidence>
<dbReference type="AlphaFoldDB" id="A0AA86SCY3"/>
<dbReference type="Proteomes" id="UP001189624">
    <property type="component" value="Chromosome 3"/>
</dbReference>
<protein>
    <submittedName>
        <fullName evidence="1">Uncharacterized protein</fullName>
    </submittedName>
</protein>
<name>A0AA86SCY3_9FABA</name>
<reference evidence="1" key="1">
    <citation type="submission" date="2023-10" db="EMBL/GenBank/DDBJ databases">
        <authorList>
            <person name="Domelevo Entfellner J.-B."/>
        </authorList>
    </citation>
    <scope>NUCLEOTIDE SEQUENCE</scope>
</reference>
<dbReference type="Gramene" id="rna-AYBTSS11_LOCUS7297">
    <property type="protein sequence ID" value="CAJ1936110.1"/>
    <property type="gene ID" value="gene-AYBTSS11_LOCUS7297"/>
</dbReference>